<evidence type="ECO:0000313" key="2">
    <source>
        <dbReference type="EMBL" id="KAG2178735.1"/>
    </source>
</evidence>
<gene>
    <name evidence="2" type="ORF">INT44_001888</name>
</gene>
<dbReference type="OrthoDB" id="2438169at2759"/>
<protein>
    <submittedName>
        <fullName evidence="2">Uncharacterized protein</fullName>
    </submittedName>
</protein>
<reference evidence="2" key="1">
    <citation type="submission" date="2020-12" db="EMBL/GenBank/DDBJ databases">
        <title>Metabolic potential, ecology and presence of endohyphal bacteria is reflected in genomic diversity of Mucoromycotina.</title>
        <authorList>
            <person name="Muszewska A."/>
            <person name="Okrasinska A."/>
            <person name="Steczkiewicz K."/>
            <person name="Drgas O."/>
            <person name="Orlowska M."/>
            <person name="Perlinska-Lenart U."/>
            <person name="Aleksandrzak-Piekarczyk T."/>
            <person name="Szatraj K."/>
            <person name="Zielenkiewicz U."/>
            <person name="Pilsyk S."/>
            <person name="Malc E."/>
            <person name="Mieczkowski P."/>
            <person name="Kruszewska J.S."/>
            <person name="Biernat P."/>
            <person name="Pawlowska J."/>
        </authorList>
    </citation>
    <scope>NUCLEOTIDE SEQUENCE</scope>
    <source>
        <strain evidence="2">WA0000051536</strain>
    </source>
</reference>
<organism evidence="2 3">
    <name type="scientific">Umbelopsis vinacea</name>
    <dbReference type="NCBI Taxonomy" id="44442"/>
    <lineage>
        <taxon>Eukaryota</taxon>
        <taxon>Fungi</taxon>
        <taxon>Fungi incertae sedis</taxon>
        <taxon>Mucoromycota</taxon>
        <taxon>Mucoromycotina</taxon>
        <taxon>Umbelopsidomycetes</taxon>
        <taxon>Umbelopsidales</taxon>
        <taxon>Umbelopsidaceae</taxon>
        <taxon>Umbelopsis</taxon>
    </lineage>
</organism>
<dbReference type="EMBL" id="JAEPRA010000011">
    <property type="protein sequence ID" value="KAG2178735.1"/>
    <property type="molecule type" value="Genomic_DNA"/>
</dbReference>
<proteinExistence type="predicted"/>
<comment type="caution">
    <text evidence="2">The sequence shown here is derived from an EMBL/GenBank/DDBJ whole genome shotgun (WGS) entry which is preliminary data.</text>
</comment>
<sequence length="140" mass="15952">MSASDLSSTAQIQNTRRDRSSSQLHDRPPSSQLHDRPPAISRHRSGSLLEPSVKKAHTVVDTFKLVFQDEPEVLDARTVRNVERTRNQDGKVILRTVISVHYVGHADKQWPSWPWSKSPVMHEEMPPEMKGLDPSFTYTV</sequence>
<accession>A0A8H7PRS2</accession>
<feature type="compositionally biased region" description="Basic and acidic residues" evidence="1">
    <location>
        <begin position="15"/>
        <end position="37"/>
    </location>
</feature>
<dbReference type="AlphaFoldDB" id="A0A8H7PRS2"/>
<feature type="region of interest" description="Disordered" evidence="1">
    <location>
        <begin position="1"/>
        <end position="52"/>
    </location>
</feature>
<evidence type="ECO:0000256" key="1">
    <source>
        <dbReference type="SAM" id="MobiDB-lite"/>
    </source>
</evidence>
<feature type="compositionally biased region" description="Polar residues" evidence="1">
    <location>
        <begin position="1"/>
        <end position="14"/>
    </location>
</feature>
<evidence type="ECO:0000313" key="3">
    <source>
        <dbReference type="Proteomes" id="UP000612746"/>
    </source>
</evidence>
<name>A0A8H7PRS2_9FUNG</name>
<keyword evidence="3" id="KW-1185">Reference proteome</keyword>
<dbReference type="Proteomes" id="UP000612746">
    <property type="component" value="Unassembled WGS sequence"/>
</dbReference>